<organism evidence="1 2">
    <name type="scientific">Pseudoduganella violacea</name>
    <dbReference type="NCBI Taxonomy" id="1715466"/>
    <lineage>
        <taxon>Bacteria</taxon>
        <taxon>Pseudomonadati</taxon>
        <taxon>Pseudomonadota</taxon>
        <taxon>Betaproteobacteria</taxon>
        <taxon>Burkholderiales</taxon>
        <taxon>Oxalobacteraceae</taxon>
        <taxon>Telluria group</taxon>
        <taxon>Pseudoduganella</taxon>
    </lineage>
</organism>
<keyword evidence="2" id="KW-1185">Reference proteome</keyword>
<dbReference type="EMBL" id="JACHXD010000003">
    <property type="protein sequence ID" value="MBB3118617.1"/>
    <property type="molecule type" value="Genomic_DNA"/>
</dbReference>
<name>A0A7W5B8P7_9BURK</name>
<accession>A0A7W5B8P7</accession>
<proteinExistence type="predicted"/>
<evidence type="ECO:0008006" key="3">
    <source>
        <dbReference type="Google" id="ProtNLM"/>
    </source>
</evidence>
<comment type="caution">
    <text evidence="1">The sequence shown here is derived from an EMBL/GenBank/DDBJ whole genome shotgun (WGS) entry which is preliminary data.</text>
</comment>
<gene>
    <name evidence="1" type="ORF">FHS03_001648</name>
</gene>
<sequence length="44" mass="5112">MLALSQRQLQMLTRRLANEYAFQPSEIAAMTLDDILWWLEDAAS</sequence>
<reference evidence="1 2" key="1">
    <citation type="submission" date="2020-08" db="EMBL/GenBank/DDBJ databases">
        <title>Genomic Encyclopedia of Type Strains, Phase III (KMG-III): the genomes of soil and plant-associated and newly described type strains.</title>
        <authorList>
            <person name="Whitman W."/>
        </authorList>
    </citation>
    <scope>NUCLEOTIDE SEQUENCE [LARGE SCALE GENOMIC DNA]</scope>
    <source>
        <strain evidence="1 2">CECT 8897</strain>
    </source>
</reference>
<evidence type="ECO:0000313" key="2">
    <source>
        <dbReference type="Proteomes" id="UP000541535"/>
    </source>
</evidence>
<evidence type="ECO:0000313" key="1">
    <source>
        <dbReference type="EMBL" id="MBB3118617.1"/>
    </source>
</evidence>
<dbReference type="AlphaFoldDB" id="A0A7W5B8P7"/>
<protein>
    <recommendedName>
        <fullName evidence="3">GpE family phage tail protein</fullName>
    </recommendedName>
</protein>
<dbReference type="Proteomes" id="UP000541535">
    <property type="component" value="Unassembled WGS sequence"/>
</dbReference>